<comment type="caution">
    <text evidence="2">The sequence shown here is derived from an EMBL/GenBank/DDBJ whole genome shotgun (WGS) entry which is preliminary data.</text>
</comment>
<dbReference type="Proteomes" id="UP000641741">
    <property type="component" value="Unassembled WGS sequence"/>
</dbReference>
<keyword evidence="1" id="KW-0812">Transmembrane</keyword>
<keyword evidence="1" id="KW-0472">Membrane</keyword>
<dbReference type="EMBL" id="JACOPK010000002">
    <property type="protein sequence ID" value="MBC5694825.1"/>
    <property type="molecule type" value="Genomic_DNA"/>
</dbReference>
<evidence type="ECO:0000256" key="1">
    <source>
        <dbReference type="SAM" id="Phobius"/>
    </source>
</evidence>
<evidence type="ECO:0000313" key="3">
    <source>
        <dbReference type="Proteomes" id="UP000641741"/>
    </source>
</evidence>
<protein>
    <submittedName>
        <fullName evidence="2">Uncharacterized protein</fullName>
    </submittedName>
</protein>
<keyword evidence="1" id="KW-1133">Transmembrane helix</keyword>
<name>A0ABR7GKI8_9FIRM</name>
<accession>A0ABR7GKI8</accession>
<dbReference type="RefSeq" id="WP_186969157.1">
    <property type="nucleotide sequence ID" value="NZ_JACOPK010000002.1"/>
</dbReference>
<sequence length="647" mass="74330">MKTFPLFGKTLTFTEKELKYTEILRKYTRLSEQYRKKYETAYNNFGDWQTFWEQGESVGNKYIAEAAEEVVKAYVAHGTYDYVADEALCGCKEYFEWKSLWLDIEDVLTKVCEQYTDVQNFRNLRKQNRSRVNTVGFGVKGAIGAAIANEAANAATGLMHDFINSLATSSDYSKIKKKMQQCYQNDEFKDQILDSFQNVIFALRKSEESLYDIHREDYLPKDRKRADALLGNLQYIELDKQLDVLIEILQLNPYCSEAYEQLLTQYGDPQAEVYTLLQAFPVYDEQGLIYHLIENVDITPADLAASDSTHRKILAEATEELEQTFAPSIMKDHADYQAKLQNIKSILTTVCNHTYPSFAEAEKARDARSKFTHQVSNLSQITYEQLVTLIDQLKECDLQFPKTVDDYCSAANKEELKRRTVHTVTFDTFEQAEEARRIRNSAKDMLSAAKNKSIAEMKNMVPKMQDLSKGFSDLLIQDIVDELNDFIKKSELKAANAENMKRFGSDIDFNDMSQENHRKLVNLRHYIEKNYDKAESKEIVDKLSDSIYRYNMMAEEERKTVENLQQKVQEVPAGSIVSIVFMTIIRAIVCFGIMAAAAIFAFNFIGAVIAFFALCYFLATTYEKFSAYSESRKAGAELRSRKSSSSH</sequence>
<evidence type="ECO:0000313" key="2">
    <source>
        <dbReference type="EMBL" id="MBC5694825.1"/>
    </source>
</evidence>
<gene>
    <name evidence="2" type="ORF">H8S02_02520</name>
</gene>
<feature type="transmembrane region" description="Helical" evidence="1">
    <location>
        <begin position="573"/>
        <end position="593"/>
    </location>
</feature>
<reference evidence="2 3" key="1">
    <citation type="submission" date="2020-08" db="EMBL/GenBank/DDBJ databases">
        <title>Genome public.</title>
        <authorList>
            <person name="Liu C."/>
            <person name="Sun Q."/>
        </authorList>
    </citation>
    <scope>NUCLEOTIDE SEQUENCE [LARGE SCALE GENOMIC DNA]</scope>
    <source>
        <strain evidence="2 3">M2</strain>
    </source>
</reference>
<proteinExistence type="predicted"/>
<organism evidence="2 3">
    <name type="scientific">Agathobaculum hominis</name>
    <dbReference type="NCBI Taxonomy" id="2763014"/>
    <lineage>
        <taxon>Bacteria</taxon>
        <taxon>Bacillati</taxon>
        <taxon>Bacillota</taxon>
        <taxon>Clostridia</taxon>
        <taxon>Eubacteriales</taxon>
        <taxon>Butyricicoccaceae</taxon>
        <taxon>Agathobaculum</taxon>
    </lineage>
</organism>
<feature type="transmembrane region" description="Helical" evidence="1">
    <location>
        <begin position="600"/>
        <end position="619"/>
    </location>
</feature>
<keyword evidence="3" id="KW-1185">Reference proteome</keyword>